<dbReference type="CDD" id="cd12148">
    <property type="entry name" value="fungal_TF_MHR"/>
    <property type="match status" value="1"/>
</dbReference>
<sequence>MNSPSAPAVRLSCEECKRRKTKCNKQVPCTACKSAGIKCNTVQRARKPRGRIAQNKSSHGEIDTRVARLEDLVRQLKLQVKSGKGSENEQQDFNSPSSGNSLFKESNALQKYVASDFWEALSLEANGIREILEGGDDIDSLSEPAAESTVAFTDHTSSSGNVLFGYGTPSSVHDLTQLVTSETRRILLSAYQSRVDCIVKFLHWPSVLTAVDIKDAGQSGNESSRAQALESAICYTAFCIMTDEEAETSLGCKKALLRDQLRMSVEMSFSNAKLLEQPDLMVLQAFLIYLLGLKCSTTHASAWTLFSIAVRLAKALQLGSEDPSKYSALDLEIRRRVWSSIGVLDAQLALDRGAPAMLSSQDMQKSPLTINDSDLYPGCPTPIEPAGFTDMSFASMTHRASICQKAVEGIPSDTDDSWSRWKEAVATCDAYEEYARVHFANVDFSSPPLQQFAQAVADASLANIRLMLRRPPHRNQRRKIPPWDDFDVMKSATHILERALLKHASSTFNTWAWFSWVKWYVLAVLLAELCGSVKGSAADDAYVVAQKTFVRYARVVADSESGMLWRPIVKLMRRVQELRGGTMEGMSNPFPSPAFASKEVASDNPEFVPRQFADLDINQQPLLQNVGIPFDQSFQNSNTMSYLVSGAQALESCADVQLDTLPDYSVPWTNWDNFLEDVDNTSNVDWSMDWQNFT</sequence>
<feature type="region of interest" description="Disordered" evidence="4">
    <location>
        <begin position="80"/>
        <end position="100"/>
    </location>
</feature>
<evidence type="ECO:0000313" key="7">
    <source>
        <dbReference type="Proteomes" id="UP000178912"/>
    </source>
</evidence>
<dbReference type="GO" id="GO:0006351">
    <property type="term" value="P:DNA-templated transcription"/>
    <property type="evidence" value="ECO:0007669"/>
    <property type="project" value="InterPro"/>
</dbReference>
<name>A0A1E1KER2_9HELO</name>
<dbReference type="Proteomes" id="UP000178912">
    <property type="component" value="Unassembled WGS sequence"/>
</dbReference>
<evidence type="ECO:0000256" key="2">
    <source>
        <dbReference type="ARBA" id="ARBA00022723"/>
    </source>
</evidence>
<dbReference type="Gene3D" id="4.10.240.10">
    <property type="entry name" value="Zn(2)-C6 fungal-type DNA-binding domain"/>
    <property type="match status" value="1"/>
</dbReference>
<dbReference type="Pfam" id="PF04082">
    <property type="entry name" value="Fungal_trans"/>
    <property type="match status" value="1"/>
</dbReference>
<dbReference type="GO" id="GO:0003677">
    <property type="term" value="F:DNA binding"/>
    <property type="evidence" value="ECO:0007669"/>
    <property type="project" value="InterPro"/>
</dbReference>
<dbReference type="PROSITE" id="PS00463">
    <property type="entry name" value="ZN2_CY6_FUNGAL_1"/>
    <property type="match status" value="1"/>
</dbReference>
<dbReference type="AlphaFoldDB" id="A0A1E1KER2"/>
<dbReference type="GO" id="GO:0000981">
    <property type="term" value="F:DNA-binding transcription factor activity, RNA polymerase II-specific"/>
    <property type="evidence" value="ECO:0007669"/>
    <property type="project" value="InterPro"/>
</dbReference>
<keyword evidence="3" id="KW-0539">Nucleus</keyword>
<gene>
    <name evidence="6" type="ORF">RAG0_05800</name>
</gene>
<reference evidence="7" key="1">
    <citation type="submission" date="2016-03" db="EMBL/GenBank/DDBJ databases">
        <authorList>
            <person name="Guldener U."/>
        </authorList>
    </citation>
    <scope>NUCLEOTIDE SEQUENCE [LARGE SCALE GENOMIC DNA]</scope>
    <source>
        <strain evidence="7">04CH-RAC-A.6.1</strain>
    </source>
</reference>
<feature type="domain" description="Zn(2)-C6 fungal-type" evidence="5">
    <location>
        <begin position="12"/>
        <end position="41"/>
    </location>
</feature>
<dbReference type="InterPro" id="IPR036864">
    <property type="entry name" value="Zn2-C6_fun-type_DNA-bd_sf"/>
</dbReference>
<dbReference type="SMART" id="SM00066">
    <property type="entry name" value="GAL4"/>
    <property type="match status" value="1"/>
</dbReference>
<dbReference type="InterPro" id="IPR050613">
    <property type="entry name" value="Sec_Metabolite_Reg"/>
</dbReference>
<dbReference type="OrthoDB" id="424974at2759"/>
<evidence type="ECO:0000256" key="1">
    <source>
        <dbReference type="ARBA" id="ARBA00004123"/>
    </source>
</evidence>
<dbReference type="PROSITE" id="PS50048">
    <property type="entry name" value="ZN2_CY6_FUNGAL_2"/>
    <property type="match status" value="1"/>
</dbReference>
<dbReference type="GO" id="GO:0008270">
    <property type="term" value="F:zinc ion binding"/>
    <property type="evidence" value="ECO:0007669"/>
    <property type="project" value="InterPro"/>
</dbReference>
<feature type="compositionally biased region" description="Polar residues" evidence="4">
    <location>
        <begin position="91"/>
        <end position="100"/>
    </location>
</feature>
<dbReference type="Pfam" id="PF00172">
    <property type="entry name" value="Zn_clus"/>
    <property type="match status" value="1"/>
</dbReference>
<evidence type="ECO:0000256" key="3">
    <source>
        <dbReference type="ARBA" id="ARBA00023242"/>
    </source>
</evidence>
<evidence type="ECO:0000256" key="4">
    <source>
        <dbReference type="SAM" id="MobiDB-lite"/>
    </source>
</evidence>
<dbReference type="CDD" id="cd00067">
    <property type="entry name" value="GAL4"/>
    <property type="match status" value="1"/>
</dbReference>
<dbReference type="SMART" id="SM00906">
    <property type="entry name" value="Fungal_trans"/>
    <property type="match status" value="1"/>
</dbReference>
<organism evidence="6 7">
    <name type="scientific">Rhynchosporium agropyri</name>
    <dbReference type="NCBI Taxonomy" id="914238"/>
    <lineage>
        <taxon>Eukaryota</taxon>
        <taxon>Fungi</taxon>
        <taxon>Dikarya</taxon>
        <taxon>Ascomycota</taxon>
        <taxon>Pezizomycotina</taxon>
        <taxon>Leotiomycetes</taxon>
        <taxon>Helotiales</taxon>
        <taxon>Ploettnerulaceae</taxon>
        <taxon>Rhynchosporium</taxon>
    </lineage>
</organism>
<evidence type="ECO:0000313" key="6">
    <source>
        <dbReference type="EMBL" id="CZS96509.1"/>
    </source>
</evidence>
<keyword evidence="2" id="KW-0479">Metal-binding</keyword>
<dbReference type="PANTHER" id="PTHR31001">
    <property type="entry name" value="UNCHARACTERIZED TRANSCRIPTIONAL REGULATORY PROTEIN"/>
    <property type="match status" value="1"/>
</dbReference>
<evidence type="ECO:0000259" key="5">
    <source>
        <dbReference type="PROSITE" id="PS50048"/>
    </source>
</evidence>
<proteinExistence type="predicted"/>
<dbReference type="EMBL" id="FJUX01000027">
    <property type="protein sequence ID" value="CZS96509.1"/>
    <property type="molecule type" value="Genomic_DNA"/>
</dbReference>
<comment type="subcellular location">
    <subcellularLocation>
        <location evidence="1">Nucleus</location>
    </subcellularLocation>
</comment>
<dbReference type="InterPro" id="IPR001138">
    <property type="entry name" value="Zn2Cys6_DnaBD"/>
</dbReference>
<protein>
    <recommendedName>
        <fullName evidence="5">Zn(2)-C6 fungal-type domain-containing protein</fullName>
    </recommendedName>
</protein>
<accession>A0A1E1KER2</accession>
<dbReference type="GO" id="GO:0005634">
    <property type="term" value="C:nucleus"/>
    <property type="evidence" value="ECO:0007669"/>
    <property type="project" value="UniProtKB-SubCell"/>
</dbReference>
<dbReference type="SUPFAM" id="SSF57701">
    <property type="entry name" value="Zn2/Cys6 DNA-binding domain"/>
    <property type="match status" value="1"/>
</dbReference>
<dbReference type="PANTHER" id="PTHR31001:SF50">
    <property type="entry name" value="ZN(II)2CYS6 TRANSCRIPTION FACTOR (EUROFUNG)"/>
    <property type="match status" value="1"/>
</dbReference>
<keyword evidence="7" id="KW-1185">Reference proteome</keyword>
<dbReference type="InterPro" id="IPR007219">
    <property type="entry name" value="XnlR_reg_dom"/>
</dbReference>